<dbReference type="InterPro" id="IPR046347">
    <property type="entry name" value="bZIP_sf"/>
</dbReference>
<organism evidence="2 3">
    <name type="scientific">Zasmidium cellare</name>
    <name type="common">Wine cellar mold</name>
    <name type="synonym">Racodium cellare</name>
    <dbReference type="NCBI Taxonomy" id="395010"/>
    <lineage>
        <taxon>Eukaryota</taxon>
        <taxon>Fungi</taxon>
        <taxon>Dikarya</taxon>
        <taxon>Ascomycota</taxon>
        <taxon>Pezizomycotina</taxon>
        <taxon>Dothideomycetes</taxon>
        <taxon>Dothideomycetidae</taxon>
        <taxon>Mycosphaerellales</taxon>
        <taxon>Mycosphaerellaceae</taxon>
        <taxon>Zasmidium</taxon>
    </lineage>
</organism>
<dbReference type="PANTHER" id="PTHR40618">
    <property type="entry name" value="B-ZIP TRANSCRIPTION FACTOR (EUROFUNG)-RELATED"/>
    <property type="match status" value="1"/>
</dbReference>
<dbReference type="Gene3D" id="1.20.5.170">
    <property type="match status" value="1"/>
</dbReference>
<sequence>MPESVERRRERARVAQRKSRAQRKATLDTLQARVQVLTKALEDMTEHCLGFSDVVISAVRKDNYDFLRHNAQPFMKKILSIASTVLDEDSDDEAAERTKDLAGEHAKETNSQRFGIATPPDEQVQDAGAADAATPTQLDFLPQQSTSPPQDLVTTEVAIRRPVSPCLGYGMWPSLTTLQLDEDVPPLDVVKYTDIQGVEVSFATALFWNSISLAHAVLLEPSTDLVKKFFCYAMRSEPLDLILSRIHRRIAFKPAQMSMYMVEEIQSRSEQITHDLSSVLRDPSTIGGTIYEANAMDQHHRMIVDNMNHENDDIGAYIDATGVEKRLASYWGMSSVSSLSPPDLASARSNNPGFDTSTSSPWYHTFIAQLSLSSRCIGNGIGFPIHVVDELALQLRNTPII</sequence>
<name>A0ABR0ENJ8_ZASCE</name>
<dbReference type="EMBL" id="JAXOVC010000004">
    <property type="protein sequence ID" value="KAK4503047.1"/>
    <property type="molecule type" value="Genomic_DNA"/>
</dbReference>
<evidence type="ECO:0008006" key="4">
    <source>
        <dbReference type="Google" id="ProtNLM"/>
    </source>
</evidence>
<feature type="compositionally biased region" description="Basic and acidic residues" evidence="1">
    <location>
        <begin position="95"/>
        <end position="110"/>
    </location>
</feature>
<feature type="region of interest" description="Disordered" evidence="1">
    <location>
        <begin position="1"/>
        <end position="20"/>
    </location>
</feature>
<feature type="region of interest" description="Disordered" evidence="1">
    <location>
        <begin position="87"/>
        <end position="132"/>
    </location>
</feature>
<dbReference type="PANTHER" id="PTHR40618:SF1">
    <property type="entry name" value="B-ZIP TRANSCRIPTION FACTOR (EUROFUNG)"/>
    <property type="match status" value="1"/>
</dbReference>
<feature type="compositionally biased region" description="Basic and acidic residues" evidence="1">
    <location>
        <begin position="1"/>
        <end position="13"/>
    </location>
</feature>
<dbReference type="SUPFAM" id="SSF57959">
    <property type="entry name" value="Leucine zipper domain"/>
    <property type="match status" value="1"/>
</dbReference>
<proteinExistence type="predicted"/>
<evidence type="ECO:0000313" key="3">
    <source>
        <dbReference type="Proteomes" id="UP001305779"/>
    </source>
</evidence>
<evidence type="ECO:0000256" key="1">
    <source>
        <dbReference type="SAM" id="MobiDB-lite"/>
    </source>
</evidence>
<dbReference type="Proteomes" id="UP001305779">
    <property type="component" value="Unassembled WGS sequence"/>
</dbReference>
<evidence type="ECO:0000313" key="2">
    <source>
        <dbReference type="EMBL" id="KAK4503047.1"/>
    </source>
</evidence>
<gene>
    <name evidence="2" type="ORF">PRZ48_006474</name>
</gene>
<protein>
    <recommendedName>
        <fullName evidence="4">BZIP domain-containing protein</fullName>
    </recommendedName>
</protein>
<keyword evidence="3" id="KW-1185">Reference proteome</keyword>
<reference evidence="2 3" key="1">
    <citation type="journal article" date="2023" name="G3 (Bethesda)">
        <title>A chromosome-level genome assembly of Zasmidium syzygii isolated from banana leaves.</title>
        <authorList>
            <person name="van Westerhoven A.C."/>
            <person name="Mehrabi R."/>
            <person name="Talebi R."/>
            <person name="Steentjes M.B.F."/>
            <person name="Corcolon B."/>
            <person name="Chong P.A."/>
            <person name="Kema G.H.J."/>
            <person name="Seidl M.F."/>
        </authorList>
    </citation>
    <scope>NUCLEOTIDE SEQUENCE [LARGE SCALE GENOMIC DNA]</scope>
    <source>
        <strain evidence="2 3">P124</strain>
    </source>
</reference>
<comment type="caution">
    <text evidence="2">The sequence shown here is derived from an EMBL/GenBank/DDBJ whole genome shotgun (WGS) entry which is preliminary data.</text>
</comment>
<accession>A0ABR0ENJ8</accession>